<evidence type="ECO:0000256" key="6">
    <source>
        <dbReference type="ARBA" id="ARBA00022548"/>
    </source>
</evidence>
<keyword evidence="11 18" id="KW-0067">ATP-binding</keyword>
<evidence type="ECO:0000256" key="18">
    <source>
        <dbReference type="PIRSR" id="PIRSR036639-1"/>
    </source>
</evidence>
<keyword evidence="15" id="KW-1207">Sterol metabolism</keyword>
<dbReference type="GO" id="GO:0005524">
    <property type="term" value="F:ATP binding"/>
    <property type="evidence" value="ECO:0007669"/>
    <property type="project" value="UniProtKB-KW"/>
</dbReference>
<dbReference type="EMBL" id="HBUF01046084">
    <property type="protein sequence ID" value="CAG6619701.1"/>
    <property type="molecule type" value="Transcribed_RNA"/>
</dbReference>
<proteinExistence type="predicted"/>
<keyword evidence="8 18" id="KW-0547">Nucleotide-binding</keyword>
<feature type="binding site" evidence="18">
    <location>
        <begin position="15"/>
        <end position="21"/>
    </location>
    <ligand>
        <name>ATP</name>
        <dbReference type="ChEBI" id="CHEBI:30616"/>
    </ligand>
</feature>
<dbReference type="EMBL" id="HBUF01046085">
    <property type="protein sequence ID" value="CAG6619702.1"/>
    <property type="molecule type" value="Transcribed_RNA"/>
</dbReference>
<organism evidence="19">
    <name type="scientific">Cacopsylla melanoneura</name>
    <dbReference type="NCBI Taxonomy" id="428564"/>
    <lineage>
        <taxon>Eukaryota</taxon>
        <taxon>Metazoa</taxon>
        <taxon>Ecdysozoa</taxon>
        <taxon>Arthropoda</taxon>
        <taxon>Hexapoda</taxon>
        <taxon>Insecta</taxon>
        <taxon>Pterygota</taxon>
        <taxon>Neoptera</taxon>
        <taxon>Paraneoptera</taxon>
        <taxon>Hemiptera</taxon>
        <taxon>Sternorrhyncha</taxon>
        <taxon>Psylloidea</taxon>
        <taxon>Psyllidae</taxon>
        <taxon>Psyllinae</taxon>
        <taxon>Cacopsylla</taxon>
    </lineage>
</organism>
<dbReference type="PANTHER" id="PTHR13101">
    <property type="entry name" value="PHOSPHOMEVALONATE KINASE"/>
    <property type="match status" value="1"/>
</dbReference>
<keyword evidence="13" id="KW-0756">Sterol biosynthesis</keyword>
<dbReference type="NCBIfam" id="TIGR01223">
    <property type="entry name" value="Pmev_kin_anim"/>
    <property type="match status" value="1"/>
</dbReference>
<evidence type="ECO:0000256" key="14">
    <source>
        <dbReference type="ARBA" id="ARBA00023098"/>
    </source>
</evidence>
<feature type="binding site" evidence="18">
    <location>
        <position position="142"/>
    </location>
    <ligand>
        <name>ATP</name>
        <dbReference type="ChEBI" id="CHEBI:30616"/>
    </ligand>
</feature>
<evidence type="ECO:0000256" key="10">
    <source>
        <dbReference type="ARBA" id="ARBA00022778"/>
    </source>
</evidence>
<dbReference type="GO" id="GO:0006695">
    <property type="term" value="P:cholesterol biosynthetic process"/>
    <property type="evidence" value="ECO:0007669"/>
    <property type="project" value="UniProtKB-KW"/>
</dbReference>
<dbReference type="Pfam" id="PF04275">
    <property type="entry name" value="P-mevalo_kinase"/>
    <property type="match status" value="1"/>
</dbReference>
<dbReference type="PANTHER" id="PTHR13101:SF1">
    <property type="entry name" value="PHOSPHOMEVALONATE KINASE"/>
    <property type="match status" value="1"/>
</dbReference>
<keyword evidence="14" id="KW-0443">Lipid metabolism</keyword>
<dbReference type="Gene3D" id="3.40.50.300">
    <property type="entry name" value="P-loop containing nucleotide triphosphate hydrolases"/>
    <property type="match status" value="1"/>
</dbReference>
<evidence type="ECO:0000256" key="9">
    <source>
        <dbReference type="ARBA" id="ARBA00022777"/>
    </source>
</evidence>
<dbReference type="EMBL" id="HBUF01046086">
    <property type="protein sequence ID" value="CAG6619703.1"/>
    <property type="molecule type" value="Transcribed_RNA"/>
</dbReference>
<name>A0A8D8PYA6_9HEMI</name>
<comment type="subcellular location">
    <subcellularLocation>
        <location evidence="1">Cytoplasm</location>
        <location evidence="1">Cytosol</location>
    </subcellularLocation>
</comment>
<evidence type="ECO:0000256" key="15">
    <source>
        <dbReference type="ARBA" id="ARBA00023166"/>
    </source>
</evidence>
<dbReference type="EMBL" id="HBUF01539855">
    <property type="protein sequence ID" value="CAG6754675.1"/>
    <property type="molecule type" value="Transcribed_RNA"/>
</dbReference>
<dbReference type="FunFam" id="3.40.50.300:FF:001026">
    <property type="entry name" value="Phosphomevalonate kinase"/>
    <property type="match status" value="1"/>
</dbReference>
<keyword evidence="4" id="KW-0963">Cytoplasm</keyword>
<evidence type="ECO:0000256" key="8">
    <source>
        <dbReference type="ARBA" id="ARBA00022741"/>
    </source>
</evidence>
<dbReference type="InterPro" id="IPR005919">
    <property type="entry name" value="Pmev_kin_anim"/>
</dbReference>
<dbReference type="EMBL" id="HBUF01383917">
    <property type="protein sequence ID" value="CAG6731366.1"/>
    <property type="molecule type" value="Transcribed_RNA"/>
</dbReference>
<accession>A0A8D8PYA6</accession>
<comment type="pathway">
    <text evidence="2">Isoprenoid biosynthesis; isopentenyl diphosphate biosynthesis via mevalonate pathway; isopentenyl diphosphate from (R)-mevalonate: step 2/3.</text>
</comment>
<keyword evidence="10" id="KW-0152">Cholesterol biosynthesis</keyword>
<dbReference type="GO" id="GO:0004631">
    <property type="term" value="F:phosphomevalonate kinase activity"/>
    <property type="evidence" value="ECO:0007669"/>
    <property type="project" value="UniProtKB-EC"/>
</dbReference>
<dbReference type="EMBL" id="HBUF01383919">
    <property type="protein sequence ID" value="CAG6731367.1"/>
    <property type="molecule type" value="Transcribed_RNA"/>
</dbReference>
<dbReference type="EMBL" id="HBUF01539857">
    <property type="protein sequence ID" value="CAG6754678.1"/>
    <property type="molecule type" value="Transcribed_RNA"/>
</dbReference>
<evidence type="ECO:0000313" key="19">
    <source>
        <dbReference type="EMBL" id="CAG6619702.1"/>
    </source>
</evidence>
<keyword evidence="7" id="KW-0808">Transferase</keyword>
<evidence type="ECO:0000256" key="3">
    <source>
        <dbReference type="ARBA" id="ARBA00012958"/>
    </source>
</evidence>
<evidence type="ECO:0000256" key="5">
    <source>
        <dbReference type="ARBA" id="ARBA00022516"/>
    </source>
</evidence>
<evidence type="ECO:0000256" key="12">
    <source>
        <dbReference type="ARBA" id="ARBA00022955"/>
    </source>
</evidence>
<dbReference type="SUPFAM" id="SSF52540">
    <property type="entry name" value="P-loop containing nucleoside triphosphate hydrolases"/>
    <property type="match status" value="1"/>
</dbReference>
<dbReference type="GO" id="GO:0019287">
    <property type="term" value="P:isopentenyl diphosphate biosynthetic process, mevalonate pathway"/>
    <property type="evidence" value="ECO:0007669"/>
    <property type="project" value="UniProtKB-UniPathway"/>
</dbReference>
<dbReference type="AlphaFoldDB" id="A0A8D8PYA6"/>
<evidence type="ECO:0000256" key="11">
    <source>
        <dbReference type="ARBA" id="ARBA00022840"/>
    </source>
</evidence>
<dbReference type="PIRSF" id="PIRSF036639">
    <property type="entry name" value="PMK_anim"/>
    <property type="match status" value="1"/>
</dbReference>
<dbReference type="EMBL" id="HBUF01206787">
    <property type="protein sequence ID" value="CAG6664083.1"/>
    <property type="molecule type" value="Transcribed_RNA"/>
</dbReference>
<keyword evidence="6" id="KW-0153">Cholesterol metabolism</keyword>
<protein>
    <recommendedName>
        <fullName evidence="17">Phosphomevalonate kinase</fullName>
        <ecNumber evidence="3">2.7.4.2</ecNumber>
    </recommendedName>
</protein>
<evidence type="ECO:0000256" key="4">
    <source>
        <dbReference type="ARBA" id="ARBA00022490"/>
    </source>
</evidence>
<feature type="binding site" evidence="18">
    <location>
        <position position="173"/>
    </location>
    <ligand>
        <name>substrate</name>
    </ligand>
</feature>
<evidence type="ECO:0000256" key="2">
    <source>
        <dbReference type="ARBA" id="ARBA00005017"/>
    </source>
</evidence>
<evidence type="ECO:0000256" key="7">
    <source>
        <dbReference type="ARBA" id="ARBA00022679"/>
    </source>
</evidence>
<keyword evidence="9 19" id="KW-0418">Kinase</keyword>
<reference evidence="19" key="1">
    <citation type="submission" date="2021-05" db="EMBL/GenBank/DDBJ databases">
        <authorList>
            <person name="Alioto T."/>
            <person name="Alioto T."/>
            <person name="Gomez Garrido J."/>
        </authorList>
    </citation>
    <scope>NUCLEOTIDE SEQUENCE</scope>
</reference>
<evidence type="ECO:0000256" key="17">
    <source>
        <dbReference type="ARBA" id="ARBA00034549"/>
    </source>
</evidence>
<dbReference type="InterPro" id="IPR027417">
    <property type="entry name" value="P-loop_NTPase"/>
</dbReference>
<keyword evidence="16" id="KW-0753">Steroid metabolism</keyword>
<evidence type="ECO:0000256" key="13">
    <source>
        <dbReference type="ARBA" id="ARBA00023011"/>
    </source>
</evidence>
<dbReference type="EC" id="2.7.4.2" evidence="3"/>
<evidence type="ECO:0000256" key="16">
    <source>
        <dbReference type="ARBA" id="ARBA00023221"/>
    </source>
</evidence>
<evidence type="ECO:0000256" key="1">
    <source>
        <dbReference type="ARBA" id="ARBA00004514"/>
    </source>
</evidence>
<dbReference type="UniPathway" id="UPA00057">
    <property type="reaction ID" value="UER00099"/>
</dbReference>
<dbReference type="GO" id="GO:0005829">
    <property type="term" value="C:cytosol"/>
    <property type="evidence" value="ECO:0007669"/>
    <property type="project" value="UniProtKB-SubCell"/>
</dbReference>
<dbReference type="EMBL" id="HBUF01539856">
    <property type="protein sequence ID" value="CAG6754677.1"/>
    <property type="molecule type" value="Transcribed_RNA"/>
</dbReference>
<keyword evidence="12" id="KW-0752">Steroid biosynthesis</keyword>
<sequence>MTLNYPKLILLFSGKRKSGKDFLTDHLFEKIGAEHCTIVRLSTPIKSHWAKVNGLELDKLLGSSQYKENHRAAMIEWSEAERLKDSGIFIRSAITMANANENPIWIVSDMRRQSDFCWFTENYPRVCKTVRVVCDDAVRQERGWVFAAGIDDAETECDLDNVDQSEWSWTIRNNGTLEDIRRELSEIVATVQTCLQ</sequence>
<keyword evidence="5" id="KW-0444">Lipid biosynthesis</keyword>